<dbReference type="InterPro" id="IPR011234">
    <property type="entry name" value="Fumarylacetoacetase-like_C"/>
</dbReference>
<dbReference type="AlphaFoldDB" id="A0A7J2TAH4"/>
<organism evidence="4">
    <name type="scientific">Ignisphaera aggregans</name>
    <dbReference type="NCBI Taxonomy" id="334771"/>
    <lineage>
        <taxon>Archaea</taxon>
        <taxon>Thermoproteota</taxon>
        <taxon>Thermoprotei</taxon>
        <taxon>Desulfurococcales</taxon>
        <taxon>Desulfurococcaceae</taxon>
        <taxon>Ignisphaera</taxon>
    </lineage>
</organism>
<dbReference type="GO" id="GO:0044281">
    <property type="term" value="P:small molecule metabolic process"/>
    <property type="evidence" value="ECO:0007669"/>
    <property type="project" value="UniProtKB-ARBA"/>
</dbReference>
<dbReference type="InterPro" id="IPR036663">
    <property type="entry name" value="Fumarylacetoacetase_C_sf"/>
</dbReference>
<dbReference type="Gene3D" id="3.90.850.10">
    <property type="entry name" value="Fumarylacetoacetase-like, C-terminal domain"/>
    <property type="match status" value="1"/>
</dbReference>
<protein>
    <submittedName>
        <fullName evidence="4">FAA hydrolase family protein</fullName>
    </submittedName>
</protein>
<evidence type="ECO:0000259" key="3">
    <source>
        <dbReference type="Pfam" id="PF01557"/>
    </source>
</evidence>
<name>A0A7J2TAH4_9CREN</name>
<dbReference type="SUPFAM" id="SSF56529">
    <property type="entry name" value="FAH"/>
    <property type="match status" value="1"/>
</dbReference>
<keyword evidence="4" id="KW-0378">Hydrolase</keyword>
<gene>
    <name evidence="4" type="ORF">ENP99_02565</name>
</gene>
<evidence type="ECO:0000256" key="1">
    <source>
        <dbReference type="ARBA" id="ARBA00010211"/>
    </source>
</evidence>
<reference evidence="4" key="1">
    <citation type="journal article" date="2020" name="mSystems">
        <title>Genome- and Community-Level Interaction Insights into Carbon Utilization and Element Cycling Functions of Hydrothermarchaeota in Hydrothermal Sediment.</title>
        <authorList>
            <person name="Zhou Z."/>
            <person name="Liu Y."/>
            <person name="Xu W."/>
            <person name="Pan J."/>
            <person name="Luo Z.H."/>
            <person name="Li M."/>
        </authorList>
    </citation>
    <scope>NUCLEOTIDE SEQUENCE [LARGE SCALE GENOMIC DNA]</scope>
    <source>
        <strain evidence="4">SpSt-27</strain>
    </source>
</reference>
<evidence type="ECO:0000313" key="4">
    <source>
        <dbReference type="EMBL" id="HEH30982.1"/>
    </source>
</evidence>
<dbReference type="PANTHER" id="PTHR42796">
    <property type="entry name" value="FUMARYLACETOACETATE HYDROLASE DOMAIN-CONTAINING PROTEIN 2A-RELATED"/>
    <property type="match status" value="1"/>
</dbReference>
<evidence type="ECO:0000256" key="2">
    <source>
        <dbReference type="ARBA" id="ARBA00022723"/>
    </source>
</evidence>
<keyword evidence="2" id="KW-0479">Metal-binding</keyword>
<dbReference type="GO" id="GO:0046872">
    <property type="term" value="F:metal ion binding"/>
    <property type="evidence" value="ECO:0007669"/>
    <property type="project" value="UniProtKB-KW"/>
</dbReference>
<proteinExistence type="inferred from homology"/>
<dbReference type="PANTHER" id="PTHR42796:SF4">
    <property type="entry name" value="FUMARYLACETOACETATE HYDROLASE DOMAIN-CONTAINING PROTEIN 2A"/>
    <property type="match status" value="1"/>
</dbReference>
<dbReference type="InterPro" id="IPR051121">
    <property type="entry name" value="FAH"/>
</dbReference>
<dbReference type="Pfam" id="PF01557">
    <property type="entry name" value="FAA_hydrolase"/>
    <property type="match status" value="1"/>
</dbReference>
<accession>A0A7J2TAH4</accession>
<comment type="similarity">
    <text evidence="1">Belongs to the FAH family.</text>
</comment>
<dbReference type="GO" id="GO:0016787">
    <property type="term" value="F:hydrolase activity"/>
    <property type="evidence" value="ECO:0007669"/>
    <property type="project" value="UniProtKB-KW"/>
</dbReference>
<sequence length="272" mass="31782">MHIVTFLYRKPFPPRYGILLSNDKIVDLQELLRLFFVEEYDMTLENAYTLTESLFSTRSRNALQRILAFRDIIEKALSKLCPKNSCYDSKIVRDVNEIRFLPPVYDPSKIIGIGLNYEEYHLMLRYPKPEVPLFFFKPVNTLIGHREKVVIPRGGKWPGTFSKIVFHEYELAVIIGKRAKFIDKSNALDYVYGFTIFSDITAHDIEMIQPGYVLYQQRAKAFDTFSPMGPWIVTKDELISKGIDIYNLKIMRRRNGVIEGESNTKNMIFKIE</sequence>
<feature type="domain" description="Fumarylacetoacetase-like C-terminal" evidence="3">
    <location>
        <begin position="109"/>
        <end position="272"/>
    </location>
</feature>
<comment type="caution">
    <text evidence="4">The sequence shown here is derived from an EMBL/GenBank/DDBJ whole genome shotgun (WGS) entry which is preliminary data.</text>
</comment>
<dbReference type="EMBL" id="DSLL01000019">
    <property type="protein sequence ID" value="HEH30982.1"/>
    <property type="molecule type" value="Genomic_DNA"/>
</dbReference>